<dbReference type="EMBL" id="JAUHHV010000007">
    <property type="protein sequence ID" value="KAK1419636.1"/>
    <property type="molecule type" value="Genomic_DNA"/>
</dbReference>
<dbReference type="Proteomes" id="UP001229421">
    <property type="component" value="Unassembled WGS sequence"/>
</dbReference>
<evidence type="ECO:0000313" key="1">
    <source>
        <dbReference type="EMBL" id="KAK1419636.1"/>
    </source>
</evidence>
<protein>
    <submittedName>
        <fullName evidence="1">Uncharacterized protein</fullName>
    </submittedName>
</protein>
<reference evidence="1" key="1">
    <citation type="journal article" date="2023" name="bioRxiv">
        <title>Improved chromosome-level genome assembly for marigold (Tagetes erecta).</title>
        <authorList>
            <person name="Jiang F."/>
            <person name="Yuan L."/>
            <person name="Wang S."/>
            <person name="Wang H."/>
            <person name="Xu D."/>
            <person name="Wang A."/>
            <person name="Fan W."/>
        </authorList>
    </citation>
    <scope>NUCLEOTIDE SEQUENCE</scope>
    <source>
        <strain evidence="1">WSJ</strain>
        <tissue evidence="1">Leaf</tissue>
    </source>
</reference>
<comment type="caution">
    <text evidence="1">The sequence shown here is derived from an EMBL/GenBank/DDBJ whole genome shotgun (WGS) entry which is preliminary data.</text>
</comment>
<name>A0AAD8KEH9_TARER</name>
<dbReference type="AlphaFoldDB" id="A0AAD8KEH9"/>
<evidence type="ECO:0000313" key="2">
    <source>
        <dbReference type="Proteomes" id="UP001229421"/>
    </source>
</evidence>
<sequence length="101" mass="11368">MSASSVGHLVVSLITHELAASGHVQIYGYVRIQTNLPNKCIQREHFSCMFFQSTNHGFAVCTAMSRCTCNGMQSSFWFDVLLCSYCSGYYNYYVAMLLVRA</sequence>
<accession>A0AAD8KEH9</accession>
<gene>
    <name evidence="1" type="ORF">QVD17_28864</name>
</gene>
<proteinExistence type="predicted"/>
<keyword evidence="2" id="KW-1185">Reference proteome</keyword>
<organism evidence="1 2">
    <name type="scientific">Tagetes erecta</name>
    <name type="common">African marigold</name>
    <dbReference type="NCBI Taxonomy" id="13708"/>
    <lineage>
        <taxon>Eukaryota</taxon>
        <taxon>Viridiplantae</taxon>
        <taxon>Streptophyta</taxon>
        <taxon>Embryophyta</taxon>
        <taxon>Tracheophyta</taxon>
        <taxon>Spermatophyta</taxon>
        <taxon>Magnoliopsida</taxon>
        <taxon>eudicotyledons</taxon>
        <taxon>Gunneridae</taxon>
        <taxon>Pentapetalae</taxon>
        <taxon>asterids</taxon>
        <taxon>campanulids</taxon>
        <taxon>Asterales</taxon>
        <taxon>Asteraceae</taxon>
        <taxon>Asteroideae</taxon>
        <taxon>Heliantheae alliance</taxon>
        <taxon>Tageteae</taxon>
        <taxon>Tagetes</taxon>
    </lineage>
</organism>